<protein>
    <submittedName>
        <fullName evidence="2">GDSL family lipase</fullName>
    </submittedName>
</protein>
<dbReference type="RefSeq" id="WP_169417022.1">
    <property type="nucleotide sequence ID" value="NZ_JABBFX010000001.1"/>
</dbReference>
<evidence type="ECO:0000313" key="3">
    <source>
        <dbReference type="Proteomes" id="UP000541185"/>
    </source>
</evidence>
<accession>A0A848GZP5</accession>
<feature type="chain" id="PRO_5032422992" evidence="1">
    <location>
        <begin position="23"/>
        <end position="316"/>
    </location>
</feature>
<proteinExistence type="predicted"/>
<dbReference type="AlphaFoldDB" id="A0A848GZP5"/>
<dbReference type="Proteomes" id="UP000541185">
    <property type="component" value="Unassembled WGS sequence"/>
</dbReference>
<evidence type="ECO:0000256" key="1">
    <source>
        <dbReference type="SAM" id="SignalP"/>
    </source>
</evidence>
<dbReference type="GO" id="GO:0016788">
    <property type="term" value="F:hydrolase activity, acting on ester bonds"/>
    <property type="evidence" value="ECO:0007669"/>
    <property type="project" value="InterPro"/>
</dbReference>
<reference evidence="2 3" key="1">
    <citation type="submission" date="2020-04" db="EMBL/GenBank/DDBJ databases">
        <title>Ramlibacter sp. G-1-2-2 isolated from soil.</title>
        <authorList>
            <person name="Dahal R.H."/>
        </authorList>
    </citation>
    <scope>NUCLEOTIDE SEQUENCE [LARGE SCALE GENOMIC DNA]</scope>
    <source>
        <strain evidence="2 3">G-1-2-2</strain>
    </source>
</reference>
<dbReference type="EMBL" id="JABBFX010000001">
    <property type="protein sequence ID" value="NML42769.1"/>
    <property type="molecule type" value="Genomic_DNA"/>
</dbReference>
<comment type="caution">
    <text evidence="2">The sequence shown here is derived from an EMBL/GenBank/DDBJ whole genome shotgun (WGS) entry which is preliminary data.</text>
</comment>
<gene>
    <name evidence="2" type="ORF">HHL11_03330</name>
</gene>
<dbReference type="InterPro" id="IPR036514">
    <property type="entry name" value="SGNH_hydro_sf"/>
</dbReference>
<evidence type="ECO:0000313" key="2">
    <source>
        <dbReference type="EMBL" id="NML42769.1"/>
    </source>
</evidence>
<dbReference type="InterPro" id="IPR001087">
    <property type="entry name" value="GDSL"/>
</dbReference>
<dbReference type="Gene3D" id="3.40.50.1110">
    <property type="entry name" value="SGNH hydrolase"/>
    <property type="match status" value="1"/>
</dbReference>
<sequence>MATKLLRRALLLVAAASALVLAACGGGTVDSKFTPDRIVVFGDAVADLGQNGARYTVNDGSVNNWTTVIANNYGRALAASVNGGLSYAIGNARVTQTPDAAGNAATPTVAQQVSTFLASHGSGSTDLVIFNGGTSDVIVQTKAVLDGTITQAQAMANLDQAGHDLSDQVRRVLAAGATHVVVVGPYNMGRSVWAQIATSTSLMEQLSLQFNNRLLVNMVDLGDRVLYVDAAFYFNLVTSSPSSYSFNNVSGAVCNSVDAGPGIGTGLGRINSNLCTTSTLIATDYNHYVFADLVYMTPQSQSLFGDYALSRIHDRW</sequence>
<feature type="signal peptide" evidence="1">
    <location>
        <begin position="1"/>
        <end position="22"/>
    </location>
</feature>
<organism evidence="2 3">
    <name type="scientific">Ramlibacter agri</name>
    <dbReference type="NCBI Taxonomy" id="2728837"/>
    <lineage>
        <taxon>Bacteria</taxon>
        <taxon>Pseudomonadati</taxon>
        <taxon>Pseudomonadota</taxon>
        <taxon>Betaproteobacteria</taxon>
        <taxon>Burkholderiales</taxon>
        <taxon>Comamonadaceae</taxon>
        <taxon>Ramlibacter</taxon>
    </lineage>
</organism>
<dbReference type="PROSITE" id="PS51257">
    <property type="entry name" value="PROKAR_LIPOPROTEIN"/>
    <property type="match status" value="1"/>
</dbReference>
<keyword evidence="1" id="KW-0732">Signal</keyword>
<keyword evidence="3" id="KW-1185">Reference proteome</keyword>
<dbReference type="Pfam" id="PF00657">
    <property type="entry name" value="Lipase_GDSL"/>
    <property type="match status" value="1"/>
</dbReference>
<dbReference type="CDD" id="cd01847">
    <property type="entry name" value="Triacylglycerol_lipase_like"/>
    <property type="match status" value="1"/>
</dbReference>
<name>A0A848GZP5_9BURK</name>